<sequence>MASIMSTRLVRLCAPLAHLRATAVPTRVFISRYSTSTEDDIIKTQQVPAPGSGHVRVLQLNRPKARNAISTHLLDTLSKHVDAIAAEGGNGPTRALVIASNADAAFCAGADLKERANMSMAETEDFLLKLRSTFQKLASLEIPTISAVSSVALGGGLELALCTHLRVFASSSVVALPETRLAIIPGAGGTYRLPPIIGVNRARDMILTGRRVTGPESYFIGLCDRLVEVLPQEEATEGVARERVLRESIKLALDICEGGPIAIKMAMQAVDAHALGERAENAAYEAVIETDDRYEALRAFVEKRKPAFRGR</sequence>
<evidence type="ECO:0000313" key="5">
    <source>
        <dbReference type="Proteomes" id="UP000595662"/>
    </source>
</evidence>
<dbReference type="GeneID" id="26231272"/>
<dbReference type="KEGG" id="pdp:PDIP_29520"/>
<dbReference type="InterPro" id="IPR029045">
    <property type="entry name" value="ClpP/crotonase-like_dom_sf"/>
</dbReference>
<gene>
    <name evidence="4" type="ORF">Pdw03_1845</name>
</gene>
<dbReference type="PANTHER" id="PTHR11941:SF171">
    <property type="entry name" value="SD19268P"/>
    <property type="match status" value="1"/>
</dbReference>
<name>A0A7T6XTH1_PENDI</name>
<dbReference type="PANTHER" id="PTHR11941">
    <property type="entry name" value="ENOYL-COA HYDRATASE-RELATED"/>
    <property type="match status" value="1"/>
</dbReference>
<dbReference type="OMA" id="YEQAHAW"/>
<dbReference type="Gene3D" id="1.10.12.10">
    <property type="entry name" value="Lyase 2-enoyl-coa Hydratase, Chain A, domain 2"/>
    <property type="match status" value="1"/>
</dbReference>
<dbReference type="GO" id="GO:0006635">
    <property type="term" value="P:fatty acid beta-oxidation"/>
    <property type="evidence" value="ECO:0007669"/>
    <property type="project" value="TreeGrafter"/>
</dbReference>
<dbReference type="VEuPathDB" id="FungiDB:PDIP_29520"/>
<dbReference type="CDD" id="cd06558">
    <property type="entry name" value="crotonase-like"/>
    <property type="match status" value="1"/>
</dbReference>
<dbReference type="Proteomes" id="UP000595662">
    <property type="component" value="Chromosome 5"/>
</dbReference>
<dbReference type="FunFam" id="1.10.12.10:FF:000001">
    <property type="entry name" value="Probable enoyl-CoA hydratase, mitochondrial"/>
    <property type="match status" value="1"/>
</dbReference>
<dbReference type="AlphaFoldDB" id="A0A7T6XTH1"/>
<keyword evidence="3" id="KW-0456">Lyase</keyword>
<evidence type="ECO:0000256" key="3">
    <source>
        <dbReference type="ARBA" id="ARBA00023239"/>
    </source>
</evidence>
<dbReference type="InterPro" id="IPR014748">
    <property type="entry name" value="Enoyl-CoA_hydra_C"/>
</dbReference>
<dbReference type="RefSeq" id="XP_014536413.1">
    <property type="nucleotide sequence ID" value="XM_014680927.1"/>
</dbReference>
<dbReference type="Gene3D" id="3.90.226.10">
    <property type="entry name" value="2-enoyl-CoA Hydratase, Chain A, domain 1"/>
    <property type="match status" value="1"/>
</dbReference>
<keyword evidence="2" id="KW-0843">Virulence</keyword>
<evidence type="ECO:0000256" key="1">
    <source>
        <dbReference type="ARBA" id="ARBA00005254"/>
    </source>
</evidence>
<protein>
    <submittedName>
        <fullName evidence="4">Mitochondrial methylglutaconyl-CoA hydratase (Auh), putative</fullName>
    </submittedName>
</protein>
<evidence type="ECO:0000256" key="2">
    <source>
        <dbReference type="ARBA" id="ARBA00023026"/>
    </source>
</evidence>
<organism evidence="4 5">
    <name type="scientific">Penicillium digitatum</name>
    <name type="common">Green mold</name>
    <dbReference type="NCBI Taxonomy" id="36651"/>
    <lineage>
        <taxon>Eukaryota</taxon>
        <taxon>Fungi</taxon>
        <taxon>Dikarya</taxon>
        <taxon>Ascomycota</taxon>
        <taxon>Pezizomycotina</taxon>
        <taxon>Eurotiomycetes</taxon>
        <taxon>Eurotiomycetidae</taxon>
        <taxon>Eurotiales</taxon>
        <taxon>Aspergillaceae</taxon>
        <taxon>Penicillium</taxon>
    </lineage>
</organism>
<dbReference type="GO" id="GO:0005739">
    <property type="term" value="C:mitochondrion"/>
    <property type="evidence" value="ECO:0007669"/>
    <property type="project" value="TreeGrafter"/>
</dbReference>
<comment type="similarity">
    <text evidence="1">Belongs to the enoyl-CoA hydratase/isomerase family.</text>
</comment>
<dbReference type="Pfam" id="PF00378">
    <property type="entry name" value="ECH_1"/>
    <property type="match status" value="1"/>
</dbReference>
<reference evidence="4 5" key="1">
    <citation type="submission" date="2020-08" db="EMBL/GenBank/DDBJ databases">
        <title>The completed genome sequence of the pathogenic ascomycete fungus Penicillium digitatum.</title>
        <authorList>
            <person name="Wang M."/>
        </authorList>
    </citation>
    <scope>NUCLEOTIDE SEQUENCE [LARGE SCALE GENOMIC DNA]</scope>
    <source>
        <strain evidence="4 5">PdW03</strain>
    </source>
</reference>
<dbReference type="EMBL" id="CP060778">
    <property type="protein sequence ID" value="QQK46947.1"/>
    <property type="molecule type" value="Genomic_DNA"/>
</dbReference>
<evidence type="ECO:0000313" key="4">
    <source>
        <dbReference type="EMBL" id="QQK46947.1"/>
    </source>
</evidence>
<dbReference type="InterPro" id="IPR001753">
    <property type="entry name" value="Enoyl-CoA_hydra/iso"/>
</dbReference>
<accession>A0A7T6XTH1</accession>
<dbReference type="FunFam" id="3.90.226.10:FF:000058">
    <property type="entry name" value="Enoyl-CoA hydratase/isomerase family protein"/>
    <property type="match status" value="1"/>
</dbReference>
<dbReference type="SUPFAM" id="SSF52096">
    <property type="entry name" value="ClpP/crotonase"/>
    <property type="match status" value="1"/>
</dbReference>
<proteinExistence type="inferred from homology"/>
<dbReference type="GO" id="GO:0016836">
    <property type="term" value="F:hydro-lyase activity"/>
    <property type="evidence" value="ECO:0007669"/>
    <property type="project" value="UniProtKB-ARBA"/>
</dbReference>